<feature type="compositionally biased region" description="Pro residues" evidence="2">
    <location>
        <begin position="90"/>
        <end position="110"/>
    </location>
</feature>
<accession>A0A8H3C1R1</accession>
<dbReference type="EMBL" id="CAJMWX010001146">
    <property type="protein sequence ID" value="CAE6470872.1"/>
    <property type="molecule type" value="Genomic_DNA"/>
</dbReference>
<feature type="compositionally biased region" description="Low complexity" evidence="2">
    <location>
        <begin position="269"/>
        <end position="284"/>
    </location>
</feature>
<protein>
    <submittedName>
        <fullName evidence="3">Uncharacterized protein</fullName>
    </submittedName>
</protein>
<evidence type="ECO:0000313" key="3">
    <source>
        <dbReference type="EMBL" id="CAE6470872.1"/>
    </source>
</evidence>
<keyword evidence="1" id="KW-0175">Coiled coil</keyword>
<reference evidence="3" key="1">
    <citation type="submission" date="2021-01" db="EMBL/GenBank/DDBJ databases">
        <authorList>
            <person name="Kaushik A."/>
        </authorList>
    </citation>
    <scope>NUCLEOTIDE SEQUENCE</scope>
    <source>
        <strain evidence="3">AG4-R118</strain>
    </source>
</reference>
<dbReference type="AlphaFoldDB" id="A0A8H3C1R1"/>
<name>A0A8H3C1R1_9AGAM</name>
<feature type="region of interest" description="Disordered" evidence="2">
    <location>
        <begin position="187"/>
        <end position="305"/>
    </location>
</feature>
<feature type="compositionally biased region" description="Polar residues" evidence="2">
    <location>
        <begin position="195"/>
        <end position="208"/>
    </location>
</feature>
<evidence type="ECO:0000256" key="1">
    <source>
        <dbReference type="SAM" id="Coils"/>
    </source>
</evidence>
<feature type="coiled-coil region" evidence="1">
    <location>
        <begin position="351"/>
        <end position="403"/>
    </location>
</feature>
<comment type="caution">
    <text evidence="3">The sequence shown here is derived from an EMBL/GenBank/DDBJ whole genome shotgun (WGS) entry which is preliminary data.</text>
</comment>
<evidence type="ECO:0000256" key="2">
    <source>
        <dbReference type="SAM" id="MobiDB-lite"/>
    </source>
</evidence>
<gene>
    <name evidence="3" type="ORF">RDB_LOCUS106942</name>
</gene>
<evidence type="ECO:0000313" key="4">
    <source>
        <dbReference type="Proteomes" id="UP000663888"/>
    </source>
</evidence>
<proteinExistence type="predicted"/>
<feature type="region of interest" description="Disordered" evidence="2">
    <location>
        <begin position="83"/>
        <end position="175"/>
    </location>
</feature>
<organism evidence="3 4">
    <name type="scientific">Rhizoctonia solani</name>
    <dbReference type="NCBI Taxonomy" id="456999"/>
    <lineage>
        <taxon>Eukaryota</taxon>
        <taxon>Fungi</taxon>
        <taxon>Dikarya</taxon>
        <taxon>Basidiomycota</taxon>
        <taxon>Agaricomycotina</taxon>
        <taxon>Agaricomycetes</taxon>
        <taxon>Cantharellales</taxon>
        <taxon>Ceratobasidiaceae</taxon>
        <taxon>Rhizoctonia</taxon>
    </lineage>
</organism>
<dbReference type="Proteomes" id="UP000663888">
    <property type="component" value="Unassembled WGS sequence"/>
</dbReference>
<sequence>MDSPLTAAELSRLRKAIQQRDRLVAQGSATSAVDLRISRALSNLKLYLPSQTHLAAVLKDWETSDSAKKSQIIIWLQQNILNDTPSQERAPPPATPPRPTFVHPPPPPPLLSRAASVVSRPDRPASISGTPPIPASVSVTPVPTPPNTGNAYPPREIHTQASLKPPTPPPKDIISGITHESLMRRHTLAGRPQHSRQSSGFVTSPTNDQHADSLARDSLYPRTFSGYNSSQPGVASPNRSNTTDSARRFGTQTSQPNSLGHDSNQYHTPPSSAQAAQAAGQFPSNFAQGSSSPQGPFPNGIQGGASPYIQQFIDAWKKIQEQKAQQNSMLMQQLNQAQQTPTSNTTAQIFAAAQQQQAQLQANLLQQLQAQQASSANDTTQLLANLQQQQQAQTNQMMSLLQQYQQNTPTFNPNQNFQQSQQMLDLLSQMQSGGAPGVDWASLASGSGMDPSMLMSMVMGGMDPTNIAMQGASFMFG</sequence>
<feature type="compositionally biased region" description="Polar residues" evidence="2">
    <location>
        <begin position="285"/>
        <end position="294"/>
    </location>
</feature>
<feature type="compositionally biased region" description="Polar residues" evidence="2">
    <location>
        <begin position="225"/>
        <end position="268"/>
    </location>
</feature>